<dbReference type="PROSITE" id="PS51959">
    <property type="entry name" value="ENDOU"/>
    <property type="match status" value="1"/>
</dbReference>
<feature type="non-terminal residue" evidence="12">
    <location>
        <position position="1"/>
    </location>
</feature>
<dbReference type="GeneID" id="20218429"/>
<dbReference type="GO" id="GO:0046872">
    <property type="term" value="F:metal ion binding"/>
    <property type="evidence" value="ECO:0007669"/>
    <property type="project" value="UniProtKB-KW"/>
</dbReference>
<dbReference type="GO" id="GO:0016829">
    <property type="term" value="F:lyase activity"/>
    <property type="evidence" value="ECO:0007669"/>
    <property type="project" value="UniProtKB-KW"/>
</dbReference>
<dbReference type="OrthoDB" id="430326at2759"/>
<keyword evidence="6" id="KW-0255">Endonuclease</keyword>
<keyword evidence="10" id="KW-0456">Lyase</keyword>
<comment type="similarity">
    <text evidence="2">Belongs to the ENDOU family.</text>
</comment>
<evidence type="ECO:0000256" key="3">
    <source>
        <dbReference type="ARBA" id="ARBA00011245"/>
    </source>
</evidence>
<gene>
    <name evidence="12" type="ORF">AURANDRAFT_14749</name>
</gene>
<comment type="cofactor">
    <cofactor evidence="1">
        <name>Mn(2+)</name>
        <dbReference type="ChEBI" id="CHEBI:29035"/>
    </cofactor>
</comment>
<evidence type="ECO:0000313" key="13">
    <source>
        <dbReference type="Proteomes" id="UP000002729"/>
    </source>
</evidence>
<feature type="non-terminal residue" evidence="12">
    <location>
        <position position="148"/>
    </location>
</feature>
<dbReference type="InParanoid" id="F0XXY8"/>
<proteinExistence type="inferred from homology"/>
<dbReference type="InterPro" id="IPR037227">
    <property type="entry name" value="EndoU-like"/>
</dbReference>
<keyword evidence="9" id="KW-0464">Manganese</keyword>
<protein>
    <recommendedName>
        <fullName evidence="11">EndoU domain-containing protein</fullName>
    </recommendedName>
</protein>
<dbReference type="eggNOG" id="KOG2849">
    <property type="taxonomic scope" value="Eukaryota"/>
</dbReference>
<dbReference type="GO" id="GO:0004521">
    <property type="term" value="F:RNA endonuclease activity"/>
    <property type="evidence" value="ECO:0007669"/>
    <property type="project" value="InterPro"/>
</dbReference>
<dbReference type="EMBL" id="GL833121">
    <property type="protein sequence ID" value="EGB12026.1"/>
    <property type="molecule type" value="Genomic_DNA"/>
</dbReference>
<evidence type="ECO:0000256" key="4">
    <source>
        <dbReference type="ARBA" id="ARBA00022722"/>
    </source>
</evidence>
<keyword evidence="5" id="KW-0479">Metal-binding</keyword>
<keyword evidence="4" id="KW-0540">Nuclease</keyword>
<dbReference type="AlphaFoldDB" id="F0XXY8"/>
<evidence type="ECO:0000256" key="8">
    <source>
        <dbReference type="ARBA" id="ARBA00022884"/>
    </source>
</evidence>
<sequence>DPCDSPLFASCDKNHAFWKSPVTKAFVALLDNYERETGKAEVFTRTEKREMDEFLDLLVATPHMRFVLEYLQRHGRDARAKKLRSALDLKHLLFDLWFAPYRRFKPNDSSGFEHVFVGEESRGAITGLHNWVQFYLEEKKGNVNYLGW</sequence>
<evidence type="ECO:0000259" key="11">
    <source>
        <dbReference type="PROSITE" id="PS51959"/>
    </source>
</evidence>
<dbReference type="GO" id="GO:0003723">
    <property type="term" value="F:RNA binding"/>
    <property type="evidence" value="ECO:0007669"/>
    <property type="project" value="UniProtKB-KW"/>
</dbReference>
<dbReference type="RefSeq" id="XP_009033123.1">
    <property type="nucleotide sequence ID" value="XM_009034875.1"/>
</dbReference>
<accession>F0XXY8</accession>
<evidence type="ECO:0000256" key="2">
    <source>
        <dbReference type="ARBA" id="ARBA00010168"/>
    </source>
</evidence>
<keyword evidence="8" id="KW-0694">RNA-binding</keyword>
<dbReference type="InterPro" id="IPR039787">
    <property type="entry name" value="ENDOU"/>
</dbReference>
<dbReference type="Proteomes" id="UP000002729">
    <property type="component" value="Unassembled WGS sequence"/>
</dbReference>
<evidence type="ECO:0000256" key="10">
    <source>
        <dbReference type="ARBA" id="ARBA00023239"/>
    </source>
</evidence>
<evidence type="ECO:0000256" key="6">
    <source>
        <dbReference type="ARBA" id="ARBA00022759"/>
    </source>
</evidence>
<dbReference type="SUPFAM" id="SSF142877">
    <property type="entry name" value="EndoU-like"/>
    <property type="match status" value="1"/>
</dbReference>
<dbReference type="CDD" id="cd21159">
    <property type="entry name" value="XendoU"/>
    <property type="match status" value="1"/>
</dbReference>
<dbReference type="Pfam" id="PF09412">
    <property type="entry name" value="XendoU"/>
    <property type="match status" value="1"/>
</dbReference>
<comment type="subunit">
    <text evidence="3">Monomer.</text>
</comment>
<keyword evidence="7" id="KW-0378">Hydrolase</keyword>
<name>F0XXY8_AURAN</name>
<keyword evidence="13" id="KW-1185">Reference proteome</keyword>
<evidence type="ECO:0000256" key="9">
    <source>
        <dbReference type="ARBA" id="ARBA00023211"/>
    </source>
</evidence>
<evidence type="ECO:0000256" key="7">
    <source>
        <dbReference type="ARBA" id="ARBA00022801"/>
    </source>
</evidence>
<evidence type="ECO:0000256" key="5">
    <source>
        <dbReference type="ARBA" id="ARBA00022723"/>
    </source>
</evidence>
<dbReference type="InterPro" id="IPR018998">
    <property type="entry name" value="EndoU_C"/>
</dbReference>
<feature type="domain" description="EndoU" evidence="11">
    <location>
        <begin position="1"/>
        <end position="148"/>
    </location>
</feature>
<dbReference type="GO" id="GO:0016787">
    <property type="term" value="F:hydrolase activity"/>
    <property type="evidence" value="ECO:0007669"/>
    <property type="project" value="UniProtKB-KW"/>
</dbReference>
<dbReference type="KEGG" id="aaf:AURANDRAFT_14749"/>
<evidence type="ECO:0000313" key="12">
    <source>
        <dbReference type="EMBL" id="EGB12026.1"/>
    </source>
</evidence>
<evidence type="ECO:0000256" key="1">
    <source>
        <dbReference type="ARBA" id="ARBA00001936"/>
    </source>
</evidence>
<organism evidence="13">
    <name type="scientific">Aureococcus anophagefferens</name>
    <name type="common">Harmful bloom alga</name>
    <dbReference type="NCBI Taxonomy" id="44056"/>
    <lineage>
        <taxon>Eukaryota</taxon>
        <taxon>Sar</taxon>
        <taxon>Stramenopiles</taxon>
        <taxon>Ochrophyta</taxon>
        <taxon>Pelagophyceae</taxon>
        <taxon>Pelagomonadales</taxon>
        <taxon>Pelagomonadaceae</taxon>
        <taxon>Aureococcus</taxon>
    </lineage>
</organism>
<dbReference type="PANTHER" id="PTHR12439">
    <property type="entry name" value="PLACENTAL PROTEIN 11-RELATED"/>
    <property type="match status" value="1"/>
</dbReference>
<dbReference type="PANTHER" id="PTHR12439:SF11">
    <property type="entry name" value="URIDYLATE-SPECIFIC ENDORIBONUCLEASE"/>
    <property type="match status" value="1"/>
</dbReference>
<reference evidence="12 13" key="1">
    <citation type="journal article" date="2011" name="Proc. Natl. Acad. Sci. U.S.A.">
        <title>Niche of harmful alga Aureococcus anophagefferens revealed through ecogenomics.</title>
        <authorList>
            <person name="Gobler C.J."/>
            <person name="Berry D.L."/>
            <person name="Dyhrman S.T."/>
            <person name="Wilhelm S.W."/>
            <person name="Salamov A."/>
            <person name="Lobanov A.V."/>
            <person name="Zhang Y."/>
            <person name="Collier J.L."/>
            <person name="Wurch L.L."/>
            <person name="Kustka A.B."/>
            <person name="Dill B.D."/>
            <person name="Shah M."/>
            <person name="VerBerkmoes N.C."/>
            <person name="Kuo A."/>
            <person name="Terry A."/>
            <person name="Pangilinan J."/>
            <person name="Lindquist E.A."/>
            <person name="Lucas S."/>
            <person name="Paulsen I.T."/>
            <person name="Hattenrath-Lehmann T.K."/>
            <person name="Talmage S.C."/>
            <person name="Walker E.A."/>
            <person name="Koch F."/>
            <person name="Burson A.M."/>
            <person name="Marcoval M.A."/>
            <person name="Tang Y.Z."/>
            <person name="Lecleir G.R."/>
            <person name="Coyne K.J."/>
            <person name="Berg G.M."/>
            <person name="Bertrand E.M."/>
            <person name="Saito M.A."/>
            <person name="Gladyshev V.N."/>
            <person name="Grigoriev I.V."/>
        </authorList>
    </citation>
    <scope>NUCLEOTIDE SEQUENCE [LARGE SCALE GENOMIC DNA]</scope>
    <source>
        <strain evidence="13">CCMP 1984</strain>
    </source>
</reference>